<gene>
    <name evidence="8" type="ORF">Gasu_16850</name>
</gene>
<dbReference type="Gramene" id="EME30916">
    <property type="protein sequence ID" value="EME30916"/>
    <property type="gene ID" value="Gasu_16850"/>
</dbReference>
<dbReference type="PANTHER" id="PTHR23507">
    <property type="entry name" value="ZGC:174356"/>
    <property type="match status" value="1"/>
</dbReference>
<feature type="transmembrane region" description="Helical" evidence="6">
    <location>
        <begin position="107"/>
        <end position="126"/>
    </location>
</feature>
<dbReference type="RefSeq" id="XP_005707436.1">
    <property type="nucleotide sequence ID" value="XM_005707379.1"/>
</dbReference>
<dbReference type="PROSITE" id="PS50850">
    <property type="entry name" value="MFS"/>
    <property type="match status" value="1"/>
</dbReference>
<sequence>MVCNESTDDASYTSPYNNDPNILDDETIVNESLLGTESNTMSHRLLNSGPPLHLEGESDSAIKRSCNMKSLYVLVFLNAFSVGLYVPSIPELLLDACDGDLSKATLLQGYISSLGAFLEVFSNSFLGSLSDRRGRKPFLLLSLFGQALNLLVICSYPKYTATYFVGRVFYSLTASFLTVINSCVADMRNFQSHLSSAFGMVGASFGVGFAIAPSLGGYLSKSFDTLFPLYVSFLLQVFCMVNWLQECVNGCIFYMMYKVYVLLLFQETKIQISVSESNLHNIVYHMVSGIRLFLSSDAMTLVALAIVFLGMNEGIFTIIYMYCRQRFQWHTTELGLFLSSVGAVALLSQGIVIRYLVGHFGEHFTLLLSIAIDALHFLGYGMATRGWMLFVILWLGCISFCVFPTLNSILAKRMLNEDHGLLQGGIQSLRTVTRIVSPLLFSEVFRISVQYTLPLGIPFWICCVFCLAAWFAMSSALKRMQSV</sequence>
<dbReference type="EMBL" id="KB454495">
    <property type="protein sequence ID" value="EME30916.1"/>
    <property type="molecule type" value="Genomic_DNA"/>
</dbReference>
<feature type="transmembrane region" description="Helical" evidence="6">
    <location>
        <begin position="138"/>
        <end position="158"/>
    </location>
</feature>
<feature type="transmembrane region" description="Helical" evidence="6">
    <location>
        <begin position="457"/>
        <end position="477"/>
    </location>
</feature>
<feature type="domain" description="Major facilitator superfamily (MFS) profile" evidence="7">
    <location>
        <begin position="67"/>
        <end position="481"/>
    </location>
</feature>
<dbReference type="Gene3D" id="1.20.1250.20">
    <property type="entry name" value="MFS general substrate transporter like domains"/>
    <property type="match status" value="1"/>
</dbReference>
<comment type="subcellular location">
    <subcellularLocation>
        <location evidence="2">Cell membrane</location>
    </subcellularLocation>
    <subcellularLocation>
        <location evidence="1">Membrane</location>
        <topology evidence="1">Multi-pass membrane protein</topology>
    </subcellularLocation>
</comment>
<evidence type="ECO:0000256" key="1">
    <source>
        <dbReference type="ARBA" id="ARBA00004141"/>
    </source>
</evidence>
<feature type="transmembrane region" description="Helical" evidence="6">
    <location>
        <begin position="364"/>
        <end position="383"/>
    </location>
</feature>
<accession>M2W584</accession>
<keyword evidence="9" id="KW-1185">Reference proteome</keyword>
<evidence type="ECO:0000256" key="5">
    <source>
        <dbReference type="ARBA" id="ARBA00023136"/>
    </source>
</evidence>
<feature type="transmembrane region" description="Helical" evidence="6">
    <location>
        <begin position="389"/>
        <end position="410"/>
    </location>
</feature>
<dbReference type="OrthoDB" id="440553at2759"/>
<keyword evidence="4 6" id="KW-1133">Transmembrane helix</keyword>
<dbReference type="InterPro" id="IPR036259">
    <property type="entry name" value="MFS_trans_sf"/>
</dbReference>
<dbReference type="GO" id="GO:0016020">
    <property type="term" value="C:membrane"/>
    <property type="evidence" value="ECO:0007669"/>
    <property type="project" value="UniProtKB-SubCell"/>
</dbReference>
<dbReference type="PRINTS" id="PR01035">
    <property type="entry name" value="TCRTETA"/>
</dbReference>
<feature type="transmembrane region" description="Helical" evidence="6">
    <location>
        <begin position="70"/>
        <end position="87"/>
    </location>
</feature>
<keyword evidence="3 6" id="KW-0812">Transmembrane</keyword>
<feature type="transmembrane region" description="Helical" evidence="6">
    <location>
        <begin position="225"/>
        <end position="244"/>
    </location>
</feature>
<feature type="transmembrane region" description="Helical" evidence="6">
    <location>
        <begin position="334"/>
        <end position="357"/>
    </location>
</feature>
<dbReference type="GeneID" id="17089609"/>
<dbReference type="OMA" id="LGHLFMT"/>
<dbReference type="Pfam" id="PF07690">
    <property type="entry name" value="MFS_1"/>
    <property type="match status" value="1"/>
</dbReference>
<reference evidence="9" key="1">
    <citation type="journal article" date="2013" name="Science">
        <title>Gene transfer from bacteria and archaea facilitated evolution of an extremophilic eukaryote.</title>
        <authorList>
            <person name="Schonknecht G."/>
            <person name="Chen W.H."/>
            <person name="Ternes C.M."/>
            <person name="Barbier G.G."/>
            <person name="Shrestha R.P."/>
            <person name="Stanke M."/>
            <person name="Brautigam A."/>
            <person name="Baker B.J."/>
            <person name="Banfield J.F."/>
            <person name="Garavito R.M."/>
            <person name="Carr K."/>
            <person name="Wilkerson C."/>
            <person name="Rensing S.A."/>
            <person name="Gagneul D."/>
            <person name="Dickenson N.E."/>
            <person name="Oesterhelt C."/>
            <person name="Lercher M.J."/>
            <person name="Weber A.P."/>
        </authorList>
    </citation>
    <scope>NUCLEOTIDE SEQUENCE [LARGE SCALE GENOMIC DNA]</scope>
    <source>
        <strain evidence="9">074W</strain>
    </source>
</reference>
<evidence type="ECO:0000256" key="2">
    <source>
        <dbReference type="ARBA" id="ARBA00004236"/>
    </source>
</evidence>
<evidence type="ECO:0000259" key="7">
    <source>
        <dbReference type="PROSITE" id="PS50850"/>
    </source>
</evidence>
<dbReference type="eggNOG" id="KOG2816">
    <property type="taxonomic scope" value="Eukaryota"/>
</dbReference>
<evidence type="ECO:0000256" key="4">
    <source>
        <dbReference type="ARBA" id="ARBA00022989"/>
    </source>
</evidence>
<evidence type="ECO:0000313" key="8">
    <source>
        <dbReference type="EMBL" id="EME30916.1"/>
    </source>
</evidence>
<dbReference type="InterPro" id="IPR001958">
    <property type="entry name" value="Tet-R_TetA/multi-R_MdtG-like"/>
</dbReference>
<dbReference type="PANTHER" id="PTHR23507:SF1">
    <property type="entry name" value="FI18259P1-RELATED"/>
    <property type="match status" value="1"/>
</dbReference>
<keyword evidence="5 6" id="KW-0472">Membrane</keyword>
<dbReference type="AlphaFoldDB" id="M2W584"/>
<dbReference type="STRING" id="130081.M2W584"/>
<protein>
    <submittedName>
        <fullName evidence="8">MFS transporter, DHA1 family, tetracycline:hydrogen antiporter</fullName>
    </submittedName>
</protein>
<evidence type="ECO:0000313" key="9">
    <source>
        <dbReference type="Proteomes" id="UP000030680"/>
    </source>
</evidence>
<dbReference type="InterPro" id="IPR011701">
    <property type="entry name" value="MFS"/>
</dbReference>
<feature type="transmembrane region" description="Helical" evidence="6">
    <location>
        <begin position="197"/>
        <end position="219"/>
    </location>
</feature>
<feature type="transmembrane region" description="Helical" evidence="6">
    <location>
        <begin position="301"/>
        <end position="322"/>
    </location>
</feature>
<dbReference type="InterPro" id="IPR020846">
    <property type="entry name" value="MFS_dom"/>
</dbReference>
<evidence type="ECO:0000256" key="6">
    <source>
        <dbReference type="SAM" id="Phobius"/>
    </source>
</evidence>
<name>M2W584_GALSU</name>
<dbReference type="GO" id="GO:0022857">
    <property type="term" value="F:transmembrane transporter activity"/>
    <property type="evidence" value="ECO:0007669"/>
    <property type="project" value="InterPro"/>
</dbReference>
<proteinExistence type="predicted"/>
<evidence type="ECO:0000256" key="3">
    <source>
        <dbReference type="ARBA" id="ARBA00022692"/>
    </source>
</evidence>
<organism evidence="8 9">
    <name type="scientific">Galdieria sulphuraria</name>
    <name type="common">Red alga</name>
    <dbReference type="NCBI Taxonomy" id="130081"/>
    <lineage>
        <taxon>Eukaryota</taxon>
        <taxon>Rhodophyta</taxon>
        <taxon>Bangiophyceae</taxon>
        <taxon>Galdieriales</taxon>
        <taxon>Galdieriaceae</taxon>
        <taxon>Galdieria</taxon>
    </lineage>
</organism>
<dbReference type="SUPFAM" id="SSF103473">
    <property type="entry name" value="MFS general substrate transporter"/>
    <property type="match status" value="1"/>
</dbReference>
<dbReference type="KEGG" id="gsl:Gasu_16850"/>
<dbReference type="Proteomes" id="UP000030680">
    <property type="component" value="Unassembled WGS sequence"/>
</dbReference>